<proteinExistence type="predicted"/>
<comment type="caution">
    <text evidence="1">The sequence shown here is derived from an EMBL/GenBank/DDBJ whole genome shotgun (WGS) entry which is preliminary data.</text>
</comment>
<name>A0A5D3G527_9PSED</name>
<reference evidence="1 2" key="2">
    <citation type="submission" date="2019-08" db="EMBL/GenBank/DDBJ databases">
        <authorList>
            <person name="Brilhante M."/>
            <person name="Perreten V."/>
        </authorList>
    </citation>
    <scope>NUCLEOTIDE SEQUENCE [LARGE SCALE GENOMIC DNA]</scope>
    <source>
        <strain evidence="1 2">MCP106</strain>
    </source>
</reference>
<gene>
    <name evidence="1" type="ORF">FXO26_23380</name>
</gene>
<sequence length="92" mass="9895">MHAGAATPLQRVKIDYLQDTLLGVNPLSCECMAKVMEAGAGVSLQILSPWPEQLLKAHTVQIKTEGRTYHGVVVDAGKNNANELLVTIKLQG</sequence>
<dbReference type="AlphaFoldDB" id="A0A5D3G527"/>
<organism evidence="1 2">
    <name type="scientific">Pseudomonas synxantha</name>
    <dbReference type="NCBI Taxonomy" id="47883"/>
    <lineage>
        <taxon>Bacteria</taxon>
        <taxon>Pseudomonadati</taxon>
        <taxon>Pseudomonadota</taxon>
        <taxon>Gammaproteobacteria</taxon>
        <taxon>Pseudomonadales</taxon>
        <taxon>Pseudomonadaceae</taxon>
        <taxon>Pseudomonas</taxon>
    </lineage>
</organism>
<evidence type="ECO:0000313" key="1">
    <source>
        <dbReference type="EMBL" id="TYK55356.1"/>
    </source>
</evidence>
<evidence type="ECO:0000313" key="2">
    <source>
        <dbReference type="Proteomes" id="UP000324029"/>
    </source>
</evidence>
<dbReference type="EMBL" id="VSRO01000013">
    <property type="protein sequence ID" value="TYK55356.1"/>
    <property type="molecule type" value="Genomic_DNA"/>
</dbReference>
<protein>
    <recommendedName>
        <fullName evidence="3">PilZ domain-containing protein</fullName>
    </recommendedName>
</protein>
<dbReference type="RefSeq" id="WP_032876579.1">
    <property type="nucleotide sequence ID" value="NZ_VSRO01000013.1"/>
</dbReference>
<dbReference type="Proteomes" id="UP000324029">
    <property type="component" value="Unassembled WGS sequence"/>
</dbReference>
<reference evidence="1 2" key="1">
    <citation type="submission" date="2019-08" db="EMBL/GenBank/DDBJ databases">
        <title>Subclass B2 metallo-beta lactamase from Pseudomonas synxantha.</title>
        <authorList>
            <person name="Poirel L."/>
            <person name="Palmieri M."/>
            <person name="Masseron A."/>
            <person name="Perreten V."/>
            <person name="Nordman P."/>
        </authorList>
    </citation>
    <scope>NUCLEOTIDE SEQUENCE [LARGE SCALE GENOMIC DNA]</scope>
    <source>
        <strain evidence="1 2">MCP106</strain>
    </source>
</reference>
<accession>A0A5D3G527</accession>
<evidence type="ECO:0008006" key="3">
    <source>
        <dbReference type="Google" id="ProtNLM"/>
    </source>
</evidence>